<dbReference type="HOGENOM" id="CLU_2496257_0_0_7"/>
<keyword evidence="3" id="KW-1185">Reference proteome</keyword>
<accession>A9GVS1</accession>
<organism evidence="2 3">
    <name type="scientific">Sorangium cellulosum (strain So ce56)</name>
    <name type="common">Polyangium cellulosum (strain So ce56)</name>
    <dbReference type="NCBI Taxonomy" id="448385"/>
    <lineage>
        <taxon>Bacteria</taxon>
        <taxon>Pseudomonadati</taxon>
        <taxon>Myxococcota</taxon>
        <taxon>Polyangia</taxon>
        <taxon>Polyangiales</taxon>
        <taxon>Polyangiaceae</taxon>
        <taxon>Sorangium</taxon>
    </lineage>
</organism>
<feature type="region of interest" description="Disordered" evidence="1">
    <location>
        <begin position="1"/>
        <end position="23"/>
    </location>
</feature>
<sequence>MAWIFEGRRAPRSGSRAASPDPSNVIKVTKPVSVGAIEQTIDLPVNPYSGSWALNETKVFWVGKDESGFQSFRATGTFFVERTCIP</sequence>
<feature type="compositionally biased region" description="Low complexity" evidence="1">
    <location>
        <begin position="12"/>
        <end position="23"/>
    </location>
</feature>
<proteinExistence type="predicted"/>
<gene>
    <name evidence="2" type="ordered locus">sce3673</name>
</gene>
<evidence type="ECO:0000256" key="1">
    <source>
        <dbReference type="SAM" id="MobiDB-lite"/>
    </source>
</evidence>
<evidence type="ECO:0000313" key="3">
    <source>
        <dbReference type="Proteomes" id="UP000002139"/>
    </source>
</evidence>
<evidence type="ECO:0000313" key="2">
    <source>
        <dbReference type="EMBL" id="CAN93833.1"/>
    </source>
</evidence>
<name>A9GVS1_SORC5</name>
<dbReference type="AlphaFoldDB" id="A9GVS1"/>
<reference evidence="2 3" key="1">
    <citation type="journal article" date="2007" name="Nat. Biotechnol.">
        <title>Complete genome sequence of the myxobacterium Sorangium cellulosum.</title>
        <authorList>
            <person name="Schneiker S."/>
            <person name="Perlova O."/>
            <person name="Kaiser O."/>
            <person name="Gerth K."/>
            <person name="Alici A."/>
            <person name="Altmeyer M.O."/>
            <person name="Bartels D."/>
            <person name="Bekel T."/>
            <person name="Beyer S."/>
            <person name="Bode E."/>
            <person name="Bode H.B."/>
            <person name="Bolten C.J."/>
            <person name="Choudhuri J.V."/>
            <person name="Doss S."/>
            <person name="Elnakady Y.A."/>
            <person name="Frank B."/>
            <person name="Gaigalat L."/>
            <person name="Goesmann A."/>
            <person name="Groeger C."/>
            <person name="Gross F."/>
            <person name="Jelsbak L."/>
            <person name="Jelsbak L."/>
            <person name="Kalinowski J."/>
            <person name="Kegler C."/>
            <person name="Knauber T."/>
            <person name="Konietzny S."/>
            <person name="Kopp M."/>
            <person name="Krause L."/>
            <person name="Krug D."/>
            <person name="Linke B."/>
            <person name="Mahmud T."/>
            <person name="Martinez-Arias R."/>
            <person name="McHardy A.C."/>
            <person name="Merai M."/>
            <person name="Meyer F."/>
            <person name="Mormann S."/>
            <person name="Munoz-Dorado J."/>
            <person name="Perez J."/>
            <person name="Pradella S."/>
            <person name="Rachid S."/>
            <person name="Raddatz G."/>
            <person name="Rosenau F."/>
            <person name="Rueckert C."/>
            <person name="Sasse F."/>
            <person name="Scharfe M."/>
            <person name="Schuster S.C."/>
            <person name="Suen G."/>
            <person name="Treuner-Lange A."/>
            <person name="Velicer G.J."/>
            <person name="Vorholter F.-J."/>
            <person name="Weissman K.J."/>
            <person name="Welch R.D."/>
            <person name="Wenzel S.C."/>
            <person name="Whitworth D.E."/>
            <person name="Wilhelm S."/>
            <person name="Wittmann C."/>
            <person name="Bloecker H."/>
            <person name="Puehler A."/>
            <person name="Mueller R."/>
        </authorList>
    </citation>
    <scope>NUCLEOTIDE SEQUENCE [LARGE SCALE GENOMIC DNA]</scope>
    <source>
        <strain evidence="3">So ce56</strain>
    </source>
</reference>
<dbReference type="KEGG" id="scl:sce3673"/>
<protein>
    <submittedName>
        <fullName evidence="2">Uncharacterized protein</fullName>
    </submittedName>
</protein>
<dbReference type="EMBL" id="AM746676">
    <property type="protein sequence ID" value="CAN93833.1"/>
    <property type="molecule type" value="Genomic_DNA"/>
</dbReference>
<dbReference type="Proteomes" id="UP000002139">
    <property type="component" value="Chromosome"/>
</dbReference>
<dbReference type="BioCyc" id="SCEL448385:SCE_RS18815-MONOMER"/>